<keyword evidence="1" id="KW-0812">Transmembrane</keyword>
<keyword evidence="1" id="KW-0472">Membrane</keyword>
<sequence length="227" mass="25247">MLFGKKFFYKTSIDPVSKKPLFKPDPIKIGLAALVATLALVILLGLVIITARLLQKPTPPTISETDSQTAIKLERERLQQASAAAAAAKQPVAKLTKAYEDIVGSKDFLRDISFKDGVGTIQYIVNSKDYTTILLTGYQNFADFSSSVFTAIAELGKLHVVIYATGFVDTQGQANTPAMTLEISRKKNEQINWQNNKYRYETYQTNLDVNSINPAMKKEYDDLVKKN</sequence>
<name>A0A1G1WNJ9_9BACT</name>
<evidence type="ECO:0000313" key="3">
    <source>
        <dbReference type="Proteomes" id="UP000178068"/>
    </source>
</evidence>
<dbReference type="EMBL" id="MHCZ01000038">
    <property type="protein sequence ID" value="OGY29264.1"/>
    <property type="molecule type" value="Genomic_DNA"/>
</dbReference>
<dbReference type="Proteomes" id="UP000178068">
    <property type="component" value="Unassembled WGS sequence"/>
</dbReference>
<organism evidence="2 3">
    <name type="scientific">Candidatus Woykebacteria bacterium RIFCSPHIGHO2_12_FULL_45_10</name>
    <dbReference type="NCBI Taxonomy" id="1802603"/>
    <lineage>
        <taxon>Bacteria</taxon>
        <taxon>Candidatus Woykeibacteriota</taxon>
    </lineage>
</organism>
<gene>
    <name evidence="2" type="ORF">A3F35_00725</name>
</gene>
<reference evidence="2 3" key="1">
    <citation type="journal article" date="2016" name="Nat. Commun.">
        <title>Thousands of microbial genomes shed light on interconnected biogeochemical processes in an aquifer system.</title>
        <authorList>
            <person name="Anantharaman K."/>
            <person name="Brown C.T."/>
            <person name="Hug L.A."/>
            <person name="Sharon I."/>
            <person name="Castelle C.J."/>
            <person name="Probst A.J."/>
            <person name="Thomas B.C."/>
            <person name="Singh A."/>
            <person name="Wilkins M.J."/>
            <person name="Karaoz U."/>
            <person name="Brodie E.L."/>
            <person name="Williams K.H."/>
            <person name="Hubbard S.S."/>
            <person name="Banfield J.F."/>
        </authorList>
    </citation>
    <scope>NUCLEOTIDE SEQUENCE [LARGE SCALE GENOMIC DNA]</scope>
</reference>
<feature type="transmembrane region" description="Helical" evidence="1">
    <location>
        <begin position="29"/>
        <end position="54"/>
    </location>
</feature>
<keyword evidence="1" id="KW-1133">Transmembrane helix</keyword>
<evidence type="ECO:0000256" key="1">
    <source>
        <dbReference type="SAM" id="Phobius"/>
    </source>
</evidence>
<proteinExistence type="predicted"/>
<evidence type="ECO:0000313" key="2">
    <source>
        <dbReference type="EMBL" id="OGY29264.1"/>
    </source>
</evidence>
<dbReference type="AlphaFoldDB" id="A0A1G1WNJ9"/>
<comment type="caution">
    <text evidence="2">The sequence shown here is derived from an EMBL/GenBank/DDBJ whole genome shotgun (WGS) entry which is preliminary data.</text>
</comment>
<protein>
    <submittedName>
        <fullName evidence="2">Uncharacterized protein</fullName>
    </submittedName>
</protein>
<accession>A0A1G1WNJ9</accession>